<dbReference type="SUPFAM" id="SSF54637">
    <property type="entry name" value="Thioesterase/thiol ester dehydrase-isomerase"/>
    <property type="match status" value="1"/>
</dbReference>
<dbReference type="RefSeq" id="WP_122916347.1">
    <property type="nucleotide sequence ID" value="NZ_RHHQ01000004.1"/>
</dbReference>
<dbReference type="Pfam" id="PF01575">
    <property type="entry name" value="MaoC_dehydratas"/>
    <property type="match status" value="1"/>
</dbReference>
<reference evidence="2 3" key="1">
    <citation type="submission" date="2018-10" db="EMBL/GenBank/DDBJ databases">
        <title>Phylogenomics of Brevibacillus.</title>
        <authorList>
            <person name="Dunlap C."/>
        </authorList>
    </citation>
    <scope>NUCLEOTIDE SEQUENCE [LARGE SCALE GENOMIC DNA]</scope>
    <source>
        <strain evidence="2 3">JCM 15716</strain>
    </source>
</reference>
<proteinExistence type="predicted"/>
<organism evidence="2 3">
    <name type="scientific">Brevibacillus fluminis</name>
    <dbReference type="NCBI Taxonomy" id="511487"/>
    <lineage>
        <taxon>Bacteria</taxon>
        <taxon>Bacillati</taxon>
        <taxon>Bacillota</taxon>
        <taxon>Bacilli</taxon>
        <taxon>Bacillales</taxon>
        <taxon>Paenibacillaceae</taxon>
        <taxon>Brevibacillus</taxon>
    </lineage>
</organism>
<protein>
    <submittedName>
        <fullName evidence="2">3-hydroxyacyl-ACP dehydratase</fullName>
    </submittedName>
</protein>
<evidence type="ECO:0000313" key="3">
    <source>
        <dbReference type="Proteomes" id="UP000271031"/>
    </source>
</evidence>
<dbReference type="AlphaFoldDB" id="A0A3M8DUU1"/>
<dbReference type="OrthoDB" id="9801625at2"/>
<accession>A0A3M8DUU1</accession>
<dbReference type="PANTHER" id="PTHR43841">
    <property type="entry name" value="3-HYDROXYACYL-THIOESTER DEHYDRATASE HTDX-RELATED"/>
    <property type="match status" value="1"/>
</dbReference>
<dbReference type="InterPro" id="IPR029069">
    <property type="entry name" value="HotDog_dom_sf"/>
</dbReference>
<dbReference type="EMBL" id="RHHQ01000004">
    <property type="protein sequence ID" value="RNB91684.1"/>
    <property type="molecule type" value="Genomic_DNA"/>
</dbReference>
<evidence type="ECO:0000259" key="1">
    <source>
        <dbReference type="Pfam" id="PF01575"/>
    </source>
</evidence>
<sequence>MEPLQPIIKNEITHTQLVRYAGASGDFNPIHTVVPIGEKAGLGGVIAHGMLVMGFAGQALAQWFPRQHLRRFKVRFSKMTRPGEQLTVYGSITEEVEQAGERLLQGELQVKNEQGEVKLSGTFTVVKPEQ</sequence>
<keyword evidence="3" id="KW-1185">Reference proteome</keyword>
<dbReference type="InterPro" id="IPR002539">
    <property type="entry name" value="MaoC-like_dom"/>
</dbReference>
<evidence type="ECO:0000313" key="2">
    <source>
        <dbReference type="EMBL" id="RNB91684.1"/>
    </source>
</evidence>
<dbReference type="Proteomes" id="UP000271031">
    <property type="component" value="Unassembled WGS sequence"/>
</dbReference>
<feature type="domain" description="MaoC-like" evidence="1">
    <location>
        <begin position="9"/>
        <end position="97"/>
    </location>
</feature>
<name>A0A3M8DUU1_9BACL</name>
<dbReference type="PANTHER" id="PTHR43841:SF3">
    <property type="entry name" value="(3R)-HYDROXYACYL-ACP DEHYDRATASE SUBUNIT HADB"/>
    <property type="match status" value="1"/>
</dbReference>
<gene>
    <name evidence="2" type="ORF">EDM56_02705</name>
</gene>
<dbReference type="Gene3D" id="3.10.129.10">
    <property type="entry name" value="Hotdog Thioesterase"/>
    <property type="match status" value="1"/>
</dbReference>
<comment type="caution">
    <text evidence="2">The sequence shown here is derived from an EMBL/GenBank/DDBJ whole genome shotgun (WGS) entry which is preliminary data.</text>
</comment>